<dbReference type="SUPFAM" id="SSF47413">
    <property type="entry name" value="lambda repressor-like DNA-binding domains"/>
    <property type="match status" value="1"/>
</dbReference>
<protein>
    <submittedName>
        <fullName evidence="2">Helix-turn-helix domain-containing protein</fullName>
    </submittedName>
</protein>
<dbReference type="InterPro" id="IPR043917">
    <property type="entry name" value="DUF5753"/>
</dbReference>
<dbReference type="InterPro" id="IPR001387">
    <property type="entry name" value="Cro/C1-type_HTH"/>
</dbReference>
<organism evidence="2 3">
    <name type="scientific">Cryptosporangium phraense</name>
    <dbReference type="NCBI Taxonomy" id="2593070"/>
    <lineage>
        <taxon>Bacteria</taxon>
        <taxon>Bacillati</taxon>
        <taxon>Actinomycetota</taxon>
        <taxon>Actinomycetes</taxon>
        <taxon>Cryptosporangiales</taxon>
        <taxon>Cryptosporangiaceae</taxon>
        <taxon>Cryptosporangium</taxon>
    </lineage>
</organism>
<dbReference type="Pfam" id="PF19054">
    <property type="entry name" value="DUF5753"/>
    <property type="match status" value="1"/>
</dbReference>
<sequence>MASAISSRAFGAPKGQLAMAGERTPTLRRRELAARLRALRRTSGLTIEEVARELACSPTKISRIETGRRGAVLRDVRELCRLYRVSPAEQDHLLTLARESKERAWWQGYDIGATYRTLIGLESAATAIAEYQPAVIPGLLQTPDYARALIRGTGERRTEEEIEDQVTLRVTRQRILDRSDPPYVSFILDEAAIRRLIGGRSVLANQLDALLTIAGRSQIGLQVLDFEAGAHPALRGPFGIVEIEESPASSIVFVEGHTGDIYLEGSADLKRYQRMFDQLRSIALSPKNSMDFIAAVRDEIRPPEHH</sequence>
<dbReference type="CDD" id="cd00093">
    <property type="entry name" value="HTH_XRE"/>
    <property type="match status" value="1"/>
</dbReference>
<dbReference type="Proteomes" id="UP000317982">
    <property type="component" value="Unassembled WGS sequence"/>
</dbReference>
<dbReference type="EMBL" id="VIRS01000022">
    <property type="protein sequence ID" value="TQS41846.1"/>
    <property type="molecule type" value="Genomic_DNA"/>
</dbReference>
<evidence type="ECO:0000313" key="3">
    <source>
        <dbReference type="Proteomes" id="UP000317982"/>
    </source>
</evidence>
<comment type="caution">
    <text evidence="2">The sequence shown here is derived from an EMBL/GenBank/DDBJ whole genome shotgun (WGS) entry which is preliminary data.</text>
</comment>
<proteinExistence type="predicted"/>
<evidence type="ECO:0000259" key="1">
    <source>
        <dbReference type="PROSITE" id="PS50943"/>
    </source>
</evidence>
<dbReference type="GO" id="GO:0003677">
    <property type="term" value="F:DNA binding"/>
    <property type="evidence" value="ECO:0007669"/>
    <property type="project" value="InterPro"/>
</dbReference>
<dbReference type="Pfam" id="PF13560">
    <property type="entry name" value="HTH_31"/>
    <property type="match status" value="1"/>
</dbReference>
<reference evidence="2 3" key="1">
    <citation type="submission" date="2019-07" db="EMBL/GenBank/DDBJ databases">
        <title>Cryptosporangium phraense sp. nov., isolated from plant litter.</title>
        <authorList>
            <person name="Suriyachadkun C."/>
        </authorList>
    </citation>
    <scope>NUCLEOTIDE SEQUENCE [LARGE SCALE GENOMIC DNA]</scope>
    <source>
        <strain evidence="2 3">A-T 5661</strain>
    </source>
</reference>
<feature type="domain" description="HTH cro/C1-type" evidence="1">
    <location>
        <begin position="36"/>
        <end position="90"/>
    </location>
</feature>
<dbReference type="SMART" id="SM00530">
    <property type="entry name" value="HTH_XRE"/>
    <property type="match status" value="1"/>
</dbReference>
<dbReference type="Gene3D" id="1.10.260.40">
    <property type="entry name" value="lambda repressor-like DNA-binding domains"/>
    <property type="match status" value="1"/>
</dbReference>
<evidence type="ECO:0000313" key="2">
    <source>
        <dbReference type="EMBL" id="TQS41846.1"/>
    </source>
</evidence>
<dbReference type="InParanoid" id="A0A545AKJ7"/>
<dbReference type="OrthoDB" id="4285266at2"/>
<dbReference type="AlphaFoldDB" id="A0A545AKJ7"/>
<dbReference type="PROSITE" id="PS50943">
    <property type="entry name" value="HTH_CROC1"/>
    <property type="match status" value="1"/>
</dbReference>
<name>A0A545AKJ7_9ACTN</name>
<dbReference type="InterPro" id="IPR010982">
    <property type="entry name" value="Lambda_DNA-bd_dom_sf"/>
</dbReference>
<keyword evidence="3" id="KW-1185">Reference proteome</keyword>
<accession>A0A545AKJ7</accession>
<gene>
    <name evidence="2" type="ORF">FL583_27855</name>
</gene>